<protein>
    <submittedName>
        <fullName evidence="3">Teneurin-2</fullName>
    </submittedName>
</protein>
<dbReference type="Proteomes" id="UP000267096">
    <property type="component" value="Unassembled WGS sequence"/>
</dbReference>
<evidence type="ECO:0000313" key="3">
    <source>
        <dbReference type="WBParaSite" id="ASIM_0000534201-mRNA-1"/>
    </source>
</evidence>
<accession>A0A0M3JCL1</accession>
<reference evidence="3" key="1">
    <citation type="submission" date="2017-02" db="UniProtKB">
        <authorList>
            <consortium name="WormBaseParasite"/>
        </authorList>
    </citation>
    <scope>IDENTIFICATION</scope>
</reference>
<proteinExistence type="predicted"/>
<keyword evidence="2" id="KW-1185">Reference proteome</keyword>
<evidence type="ECO:0000313" key="2">
    <source>
        <dbReference type="Proteomes" id="UP000267096"/>
    </source>
</evidence>
<dbReference type="EMBL" id="UYRR01009754">
    <property type="protein sequence ID" value="VDK25070.1"/>
    <property type="molecule type" value="Genomic_DNA"/>
</dbReference>
<evidence type="ECO:0000313" key="1">
    <source>
        <dbReference type="EMBL" id="VDK25070.1"/>
    </source>
</evidence>
<organism evidence="3">
    <name type="scientific">Anisakis simplex</name>
    <name type="common">Herring worm</name>
    <dbReference type="NCBI Taxonomy" id="6269"/>
    <lineage>
        <taxon>Eukaryota</taxon>
        <taxon>Metazoa</taxon>
        <taxon>Ecdysozoa</taxon>
        <taxon>Nematoda</taxon>
        <taxon>Chromadorea</taxon>
        <taxon>Rhabditida</taxon>
        <taxon>Spirurina</taxon>
        <taxon>Ascaridomorpha</taxon>
        <taxon>Ascaridoidea</taxon>
        <taxon>Anisakidae</taxon>
        <taxon>Anisakis</taxon>
        <taxon>Anisakis simplex complex</taxon>
    </lineage>
</organism>
<reference evidence="1 2" key="2">
    <citation type="submission" date="2018-11" db="EMBL/GenBank/DDBJ databases">
        <authorList>
            <consortium name="Pathogen Informatics"/>
        </authorList>
    </citation>
    <scope>NUCLEOTIDE SEQUENCE [LARGE SCALE GENOMIC DNA]</scope>
</reference>
<dbReference type="WBParaSite" id="ASIM_0000534201-mRNA-1">
    <property type="protein sequence ID" value="ASIM_0000534201-mRNA-1"/>
    <property type="gene ID" value="ASIM_0000534201"/>
</dbReference>
<sequence>MEQHCIYFGFAFNASAQNEANARRLSRYSEQKQCLAVCTSLHHSDMNYYQQAQQQQQQQQPIYKTQLVAQEKHLLARHSNEDVEYMQRYAVEPTGRYSPTQRVSFVGNLSAVDKMRLRHINCSNNAAQLSPSSCREHDSVYEEIDGTPDETGVSTQRCCRSAEEGSDSGIASPEPNVDVDGCCLRYSQVTDRKVNDFQTNL</sequence>
<gene>
    <name evidence="1" type="ORF">ASIM_LOCUS5143</name>
</gene>
<dbReference type="AlphaFoldDB" id="A0A0M3JCL1"/>
<name>A0A0M3JCL1_ANISI</name>